<comment type="caution">
    <text evidence="1">The sequence shown here is derived from an EMBL/GenBank/DDBJ whole genome shotgun (WGS) entry which is preliminary data.</text>
</comment>
<dbReference type="STRING" id="1150625.Q75_09730"/>
<dbReference type="AlphaFoldDB" id="A0A147K7V6"/>
<organism evidence="1 2">
    <name type="scientific">Bacillus coahuilensis p1.1.43</name>
    <dbReference type="NCBI Taxonomy" id="1150625"/>
    <lineage>
        <taxon>Bacteria</taxon>
        <taxon>Bacillati</taxon>
        <taxon>Bacillota</taxon>
        <taxon>Bacilli</taxon>
        <taxon>Bacillales</taxon>
        <taxon>Bacillaceae</taxon>
        <taxon>Bacillus</taxon>
    </lineage>
</organism>
<name>A0A147K7V6_9BACI</name>
<gene>
    <name evidence="1" type="ORF">Q75_09730</name>
</gene>
<evidence type="ECO:0000313" key="2">
    <source>
        <dbReference type="Proteomes" id="UP000074108"/>
    </source>
</evidence>
<evidence type="ECO:0000313" key="1">
    <source>
        <dbReference type="EMBL" id="KUP06200.1"/>
    </source>
</evidence>
<dbReference type="EMBL" id="LDYG01000030">
    <property type="protein sequence ID" value="KUP06200.1"/>
    <property type="molecule type" value="Genomic_DNA"/>
</dbReference>
<sequence>MMNNNNVKITVIDALMGKGKTSYAIQYMNEADLSKKFVYITPFLDEVERVIKSCTNRKFVQPEASKGRKKKDNLKKLIAEGKDIVSTHALFKKVDDAMIELLMAEGYSLILDEVMNVLEQEPISKDDLKLLLNTPTASGKPYLTVDKLGFCTWNDEDYKSGEFVSIKRLADSNNLMLHNEVALYWTMPVNAFLAFEEVYILTYLFNGQVQKYYYDMFNVSYSYKSVTKVNDRYELTDYVPFHMEDRQHLKELINIHYSDLNKIGDDKHSFSATKLKRYTSEPEYAEMRNKIKNNAYTFYRHRLKAPTDDILWTTFKGDRDKVRKGLTPTGLAKKFVQVNCRATNEHQDKSVCIYLANIYFNPVMVQLFKGKGVEVNEELFALSELLQWLFRSRIRNNQSVELYIPSSRMRALLEDYLNNK</sequence>
<dbReference type="PATRIC" id="fig|1150625.3.peg.2071"/>
<keyword evidence="2" id="KW-1185">Reference proteome</keyword>
<dbReference type="Proteomes" id="UP000074108">
    <property type="component" value="Unassembled WGS sequence"/>
</dbReference>
<evidence type="ECO:0008006" key="3">
    <source>
        <dbReference type="Google" id="ProtNLM"/>
    </source>
</evidence>
<protein>
    <recommendedName>
        <fullName evidence="3">Helicase/UvrB N-terminal domain-containing protein</fullName>
    </recommendedName>
</protein>
<accession>A0A147K7V6</accession>
<reference evidence="1 2" key="1">
    <citation type="journal article" date="2016" name="Front. Microbiol.">
        <title>Microevolution Analysis of Bacillus coahuilensis Unveils Differences in Phosphorus Acquisition Strategies and Their Regulation.</title>
        <authorList>
            <person name="Gomez-Lunar Z."/>
            <person name="Hernandez-Gonzalez I."/>
            <person name="Rodriguez-Torres M.D."/>
            <person name="Souza V."/>
            <person name="Olmedo-Alvarez G."/>
        </authorList>
    </citation>
    <scope>NUCLEOTIDE SEQUENCE [LARGE SCALE GENOMIC DNA]</scope>
    <source>
        <strain evidence="2">p1.1.43</strain>
    </source>
</reference>
<proteinExistence type="predicted"/>